<evidence type="ECO:0000256" key="4">
    <source>
        <dbReference type="ARBA" id="ARBA00022881"/>
    </source>
</evidence>
<dbReference type="PANTHER" id="PTHR30562:SF1">
    <property type="entry name" value="UVRABC SYSTEM PROTEIN C"/>
    <property type="match status" value="1"/>
</dbReference>
<keyword evidence="4" id="KW-0267">Excision nuclease</keyword>
<dbReference type="Proteomes" id="UP000177006">
    <property type="component" value="Unassembled WGS sequence"/>
</dbReference>
<dbReference type="PROSITE" id="PS50164">
    <property type="entry name" value="GIY_YIG"/>
    <property type="match status" value="1"/>
</dbReference>
<dbReference type="Gene3D" id="3.40.1440.10">
    <property type="entry name" value="GIY-YIG endonuclease"/>
    <property type="match status" value="1"/>
</dbReference>
<reference evidence="10 11" key="1">
    <citation type="journal article" date="2016" name="Nat. Commun.">
        <title>Thousands of microbial genomes shed light on interconnected biogeochemical processes in an aquifer system.</title>
        <authorList>
            <person name="Anantharaman K."/>
            <person name="Brown C.T."/>
            <person name="Hug L.A."/>
            <person name="Sharon I."/>
            <person name="Castelle C.J."/>
            <person name="Probst A.J."/>
            <person name="Thomas B.C."/>
            <person name="Singh A."/>
            <person name="Wilkins M.J."/>
            <person name="Karaoz U."/>
            <person name="Brodie E.L."/>
            <person name="Williams K.H."/>
            <person name="Hubbard S.S."/>
            <person name="Banfield J.F."/>
        </authorList>
    </citation>
    <scope>NUCLEOTIDE SEQUENCE [LARGE SCALE GENOMIC DNA]</scope>
</reference>
<dbReference type="PROSITE" id="PS50151">
    <property type="entry name" value="UVR"/>
    <property type="match status" value="1"/>
</dbReference>
<evidence type="ECO:0000313" key="10">
    <source>
        <dbReference type="EMBL" id="OGD63901.1"/>
    </source>
</evidence>
<evidence type="ECO:0000256" key="2">
    <source>
        <dbReference type="ARBA" id="ARBA00022763"/>
    </source>
</evidence>
<comment type="caution">
    <text evidence="10">The sequence shown here is derived from an EMBL/GenBank/DDBJ whole genome shotgun (WGS) entry which is preliminary data.</text>
</comment>
<keyword evidence="2" id="KW-0227">DNA damage</keyword>
<evidence type="ECO:0000256" key="3">
    <source>
        <dbReference type="ARBA" id="ARBA00022769"/>
    </source>
</evidence>
<dbReference type="AlphaFoldDB" id="A0A1F5E974"/>
<dbReference type="InterPro" id="IPR047296">
    <property type="entry name" value="GIY-YIG_UvrC_Cho"/>
</dbReference>
<keyword evidence="1" id="KW-0963">Cytoplasm</keyword>
<sequence length="415" mass="47042">MPLKETLVKSRRPKSPKETSIYSRQKMVGLSGAVVKKLKKAPQKPGIYLFRDHRGQVLYVGKAINLRHRLSFYTRFAKASLKTQLFLAKAEKVNWIIVRSEIESLLLEMNLIKQLKPPYNLAGRDDKRPAYLVITKEALPKIKISRLPKGKEDFFGPFPSLRKLHQILKALRPIFSFCTCQKPKNSCLYAKLGLCRPVPLATTSSGERQQYLKQIRQLKLFLSGRVKQVLANLNKEMKALSLNQDYEKAAQIRDQISAINELLARPPQIASYLASQVLQPNLPQARLQSLETLLCHKPIVRIEGYDVANLGGRLATASMVAFVNGMPDSSQYRRFKIRLPALPNDPAMISHALARRLKHREWPLPDLILIDGGKTQLSRCQKVINQPLKIKLVGLAKREETLILPPAASTNGQWR</sequence>
<feature type="region of interest" description="Disordered" evidence="6">
    <location>
        <begin position="1"/>
        <end position="20"/>
    </location>
</feature>
<protein>
    <recommendedName>
        <fullName evidence="12">Excinuclease ABC subunit C</fullName>
    </recommendedName>
</protein>
<dbReference type="Pfam" id="PF08459">
    <property type="entry name" value="UvrC_RNaseH_dom"/>
    <property type="match status" value="1"/>
</dbReference>
<evidence type="ECO:0000256" key="5">
    <source>
        <dbReference type="ARBA" id="ARBA00023204"/>
    </source>
</evidence>
<dbReference type="Pfam" id="PF02151">
    <property type="entry name" value="UVR"/>
    <property type="match status" value="1"/>
</dbReference>
<evidence type="ECO:0000313" key="11">
    <source>
        <dbReference type="Proteomes" id="UP000177006"/>
    </source>
</evidence>
<organism evidence="10 11">
    <name type="scientific">Candidatus Beckwithbacteria bacterium RBG_13_42_9</name>
    <dbReference type="NCBI Taxonomy" id="1797457"/>
    <lineage>
        <taxon>Bacteria</taxon>
        <taxon>Candidatus Beckwithiibacteriota</taxon>
    </lineage>
</organism>
<dbReference type="PROSITE" id="PS50165">
    <property type="entry name" value="UVRC"/>
    <property type="match status" value="1"/>
</dbReference>
<dbReference type="FunFam" id="3.40.1440.10:FF:000001">
    <property type="entry name" value="UvrABC system protein C"/>
    <property type="match status" value="1"/>
</dbReference>
<dbReference type="SUPFAM" id="SSF46600">
    <property type="entry name" value="C-terminal UvrC-binding domain of UvrB"/>
    <property type="match status" value="1"/>
</dbReference>
<evidence type="ECO:0000259" key="7">
    <source>
        <dbReference type="PROSITE" id="PS50151"/>
    </source>
</evidence>
<dbReference type="CDD" id="cd10434">
    <property type="entry name" value="GIY-YIG_UvrC_Cho"/>
    <property type="match status" value="1"/>
</dbReference>
<keyword evidence="5" id="KW-0234">DNA repair</keyword>
<evidence type="ECO:0008006" key="12">
    <source>
        <dbReference type="Google" id="ProtNLM"/>
    </source>
</evidence>
<keyword evidence="3" id="KW-0228">DNA excision</keyword>
<dbReference type="Pfam" id="PF01541">
    <property type="entry name" value="GIY-YIG"/>
    <property type="match status" value="1"/>
</dbReference>
<feature type="domain" description="GIY-YIG" evidence="8">
    <location>
        <begin position="43"/>
        <end position="121"/>
    </location>
</feature>
<dbReference type="GO" id="GO:0006289">
    <property type="term" value="P:nucleotide-excision repair"/>
    <property type="evidence" value="ECO:0007669"/>
    <property type="project" value="InterPro"/>
</dbReference>
<dbReference type="InterPro" id="IPR036876">
    <property type="entry name" value="UVR_dom_sf"/>
</dbReference>
<dbReference type="EMBL" id="MEZK01000003">
    <property type="protein sequence ID" value="OGD63901.1"/>
    <property type="molecule type" value="Genomic_DNA"/>
</dbReference>
<dbReference type="PANTHER" id="PTHR30562">
    <property type="entry name" value="UVRC/OXIDOREDUCTASE"/>
    <property type="match status" value="1"/>
</dbReference>
<dbReference type="Gene3D" id="4.10.860.10">
    <property type="entry name" value="UVR domain"/>
    <property type="match status" value="1"/>
</dbReference>
<feature type="domain" description="UVR" evidence="7">
    <location>
        <begin position="227"/>
        <end position="262"/>
    </location>
</feature>
<dbReference type="SMART" id="SM00465">
    <property type="entry name" value="GIYc"/>
    <property type="match status" value="1"/>
</dbReference>
<evidence type="ECO:0000259" key="8">
    <source>
        <dbReference type="PROSITE" id="PS50164"/>
    </source>
</evidence>
<dbReference type="InterPro" id="IPR001943">
    <property type="entry name" value="UVR_dom"/>
</dbReference>
<gene>
    <name evidence="10" type="ORF">A2160_01605</name>
</gene>
<evidence type="ECO:0000256" key="1">
    <source>
        <dbReference type="ARBA" id="ARBA00022490"/>
    </source>
</evidence>
<evidence type="ECO:0000256" key="6">
    <source>
        <dbReference type="SAM" id="MobiDB-lite"/>
    </source>
</evidence>
<dbReference type="GO" id="GO:0009380">
    <property type="term" value="C:excinuclease repair complex"/>
    <property type="evidence" value="ECO:0007669"/>
    <property type="project" value="TreeGrafter"/>
</dbReference>
<name>A0A1F5E974_9BACT</name>
<accession>A0A1F5E974</accession>
<dbReference type="SUPFAM" id="SSF82771">
    <property type="entry name" value="GIY-YIG endonuclease"/>
    <property type="match status" value="1"/>
</dbReference>
<dbReference type="InterPro" id="IPR038476">
    <property type="entry name" value="UvrC_RNase_H_dom_sf"/>
</dbReference>
<evidence type="ECO:0000259" key="9">
    <source>
        <dbReference type="PROSITE" id="PS50165"/>
    </source>
</evidence>
<dbReference type="GO" id="GO:0009381">
    <property type="term" value="F:excinuclease ABC activity"/>
    <property type="evidence" value="ECO:0007669"/>
    <property type="project" value="InterPro"/>
</dbReference>
<dbReference type="InterPro" id="IPR050066">
    <property type="entry name" value="UvrABC_protein_C"/>
</dbReference>
<dbReference type="InterPro" id="IPR001162">
    <property type="entry name" value="UvrC_RNase_H_dom"/>
</dbReference>
<proteinExistence type="predicted"/>
<dbReference type="InterPro" id="IPR000305">
    <property type="entry name" value="GIY-YIG_endonuc"/>
</dbReference>
<dbReference type="Gene3D" id="3.30.420.340">
    <property type="entry name" value="UvrC, RNAse H endonuclease domain"/>
    <property type="match status" value="1"/>
</dbReference>
<dbReference type="InterPro" id="IPR035901">
    <property type="entry name" value="GIY-YIG_endonuc_sf"/>
</dbReference>
<dbReference type="STRING" id="1797457.A2160_01605"/>
<feature type="domain" description="UvrC family homology region profile" evidence="9">
    <location>
        <begin position="273"/>
        <end position="384"/>
    </location>
</feature>